<dbReference type="Proteomes" id="UP001159428">
    <property type="component" value="Unassembled WGS sequence"/>
</dbReference>
<organism evidence="1 2">
    <name type="scientific">Pocillopora meandrina</name>
    <dbReference type="NCBI Taxonomy" id="46732"/>
    <lineage>
        <taxon>Eukaryota</taxon>
        <taxon>Metazoa</taxon>
        <taxon>Cnidaria</taxon>
        <taxon>Anthozoa</taxon>
        <taxon>Hexacorallia</taxon>
        <taxon>Scleractinia</taxon>
        <taxon>Astrocoeniina</taxon>
        <taxon>Pocilloporidae</taxon>
        <taxon>Pocillopora</taxon>
    </lineage>
</organism>
<name>A0AAU9VRD4_9CNID</name>
<sequence length="76" mass="9143">MQDKHSQNSNHACLYGLKFDEVMRISLPFLHKKRHFILIIFSQAPIRWNTDLPKTHMLVELFVRELPPHAKNKFCW</sequence>
<evidence type="ECO:0000313" key="2">
    <source>
        <dbReference type="Proteomes" id="UP001159428"/>
    </source>
</evidence>
<reference evidence="1 2" key="1">
    <citation type="submission" date="2022-05" db="EMBL/GenBank/DDBJ databases">
        <authorList>
            <consortium name="Genoscope - CEA"/>
            <person name="William W."/>
        </authorList>
    </citation>
    <scope>NUCLEOTIDE SEQUENCE [LARGE SCALE GENOMIC DNA]</scope>
</reference>
<evidence type="ECO:0000313" key="1">
    <source>
        <dbReference type="EMBL" id="CAH3033966.1"/>
    </source>
</evidence>
<dbReference type="AlphaFoldDB" id="A0AAU9VRD4"/>
<proteinExistence type="predicted"/>
<keyword evidence="2" id="KW-1185">Reference proteome</keyword>
<gene>
    <name evidence="1" type="ORF">PMEA_00010410</name>
</gene>
<protein>
    <submittedName>
        <fullName evidence="1">Uncharacterized protein</fullName>
    </submittedName>
</protein>
<dbReference type="EMBL" id="CALNXJ010000002">
    <property type="protein sequence ID" value="CAH3033966.1"/>
    <property type="molecule type" value="Genomic_DNA"/>
</dbReference>
<accession>A0AAU9VRD4</accession>
<comment type="caution">
    <text evidence="1">The sequence shown here is derived from an EMBL/GenBank/DDBJ whole genome shotgun (WGS) entry which is preliminary data.</text>
</comment>